<evidence type="ECO:0000256" key="10">
    <source>
        <dbReference type="ARBA" id="ARBA00023065"/>
    </source>
</evidence>
<accession>A0A238KI50</accession>
<sequence length="206" mass="21952">MNAFSDLSALFFEAMFVENMPLSFFLGLCTFLALSRRPETAVGLGIAMIGVMGLTVPLNQVLYTLLLAPGAWAWAGMPELDLSYLALLAFIGLIAASVQLLEMLLERFFPQVHSAFGVFLPLLTVQCAILGGSLFMVERRYDLAESLVFGLGSGAGFALAVILLASIRARLAYADLPAGLRGLGITFILAGMMSLGFASFGQMVAP</sequence>
<dbReference type="GO" id="GO:0016655">
    <property type="term" value="F:oxidoreductase activity, acting on NAD(P)H, quinone or similar compound as acceptor"/>
    <property type="evidence" value="ECO:0007669"/>
    <property type="project" value="InterPro"/>
</dbReference>
<evidence type="ECO:0000256" key="4">
    <source>
        <dbReference type="ARBA" id="ARBA00022519"/>
    </source>
</evidence>
<keyword evidence="9" id="KW-0915">Sodium</keyword>
<dbReference type="RefSeq" id="WP_281252872.1">
    <property type="nucleotide sequence ID" value="NZ_FXYF01000006.1"/>
</dbReference>
<dbReference type="InterPro" id="IPR050133">
    <property type="entry name" value="NqrDE/RnfAE_oxidrdctase"/>
</dbReference>
<dbReference type="NCBIfam" id="TIGR01940">
    <property type="entry name" value="nqrE"/>
    <property type="match status" value="1"/>
</dbReference>
<evidence type="ECO:0000256" key="3">
    <source>
        <dbReference type="ARBA" id="ARBA00022475"/>
    </source>
</evidence>
<dbReference type="EC" id="1.6.5.-" evidence="16"/>
<dbReference type="Pfam" id="PF02508">
    <property type="entry name" value="Rnf-Nqr"/>
    <property type="match status" value="1"/>
</dbReference>
<feature type="transmembrane region" description="Helical" evidence="15">
    <location>
        <begin position="12"/>
        <end position="34"/>
    </location>
</feature>
<keyword evidence="5 15" id="KW-0812">Transmembrane</keyword>
<organism evidence="16 17">
    <name type="scientific">Maliponia aquimaris</name>
    <dbReference type="NCBI Taxonomy" id="1673631"/>
    <lineage>
        <taxon>Bacteria</taxon>
        <taxon>Pseudomonadati</taxon>
        <taxon>Pseudomonadota</taxon>
        <taxon>Alphaproteobacteria</taxon>
        <taxon>Rhodobacterales</taxon>
        <taxon>Paracoccaceae</taxon>
        <taxon>Maliponia</taxon>
    </lineage>
</organism>
<dbReference type="GO" id="GO:0005886">
    <property type="term" value="C:plasma membrane"/>
    <property type="evidence" value="ECO:0007669"/>
    <property type="project" value="TreeGrafter"/>
</dbReference>
<dbReference type="InterPro" id="IPR003667">
    <property type="entry name" value="NqrDE/RnfAE"/>
</dbReference>
<evidence type="ECO:0000256" key="1">
    <source>
        <dbReference type="ARBA" id="ARBA00004127"/>
    </source>
</evidence>
<dbReference type="GO" id="GO:0006814">
    <property type="term" value="P:sodium ion transport"/>
    <property type="evidence" value="ECO:0007669"/>
    <property type="project" value="UniProtKB-KW"/>
</dbReference>
<proteinExistence type="predicted"/>
<keyword evidence="17" id="KW-1185">Reference proteome</keyword>
<evidence type="ECO:0000256" key="14">
    <source>
        <dbReference type="ARBA" id="ARBA00023231"/>
    </source>
</evidence>
<keyword evidence="7 15" id="KW-1133">Transmembrane helix</keyword>
<gene>
    <name evidence="16" type="primary">nqrE</name>
    <name evidence="16" type="ORF">MAA8898_02590</name>
</gene>
<evidence type="ECO:0000256" key="9">
    <source>
        <dbReference type="ARBA" id="ARBA00023053"/>
    </source>
</evidence>
<dbReference type="AlphaFoldDB" id="A0A238KI50"/>
<feature type="transmembrane region" description="Helical" evidence="15">
    <location>
        <begin position="113"/>
        <end position="135"/>
    </location>
</feature>
<dbReference type="PIRSF" id="PIRSF006102">
    <property type="entry name" value="NQR_DE"/>
    <property type="match status" value="1"/>
</dbReference>
<evidence type="ECO:0000313" key="17">
    <source>
        <dbReference type="Proteomes" id="UP000207598"/>
    </source>
</evidence>
<evidence type="ECO:0000256" key="15">
    <source>
        <dbReference type="SAM" id="Phobius"/>
    </source>
</evidence>
<evidence type="ECO:0000256" key="11">
    <source>
        <dbReference type="ARBA" id="ARBA00023075"/>
    </source>
</evidence>
<keyword evidence="6" id="KW-1278">Translocase</keyword>
<comment type="subcellular location">
    <subcellularLocation>
        <location evidence="1">Endomembrane system</location>
        <topology evidence="1">Multi-pass membrane protein</topology>
    </subcellularLocation>
</comment>
<evidence type="ECO:0000313" key="16">
    <source>
        <dbReference type="EMBL" id="SMX42378.1"/>
    </source>
</evidence>
<keyword evidence="2" id="KW-0813">Transport</keyword>
<evidence type="ECO:0000256" key="13">
    <source>
        <dbReference type="ARBA" id="ARBA00023201"/>
    </source>
</evidence>
<keyword evidence="14" id="KW-0535">Nitrogen fixation</keyword>
<dbReference type="Proteomes" id="UP000207598">
    <property type="component" value="Unassembled WGS sequence"/>
</dbReference>
<evidence type="ECO:0000256" key="12">
    <source>
        <dbReference type="ARBA" id="ARBA00023136"/>
    </source>
</evidence>
<evidence type="ECO:0000256" key="7">
    <source>
        <dbReference type="ARBA" id="ARBA00022989"/>
    </source>
</evidence>
<evidence type="ECO:0000256" key="2">
    <source>
        <dbReference type="ARBA" id="ARBA00022448"/>
    </source>
</evidence>
<feature type="transmembrane region" description="Helical" evidence="15">
    <location>
        <begin position="82"/>
        <end position="101"/>
    </location>
</feature>
<name>A0A238KI50_9RHOB</name>
<dbReference type="PANTHER" id="PTHR30335">
    <property type="entry name" value="INTEGRAL MEMBRANE PROTEIN OF SOXR-REDUCING COMPLEX"/>
    <property type="match status" value="1"/>
</dbReference>
<keyword evidence="13" id="KW-0739">Sodium transport</keyword>
<dbReference type="PANTHER" id="PTHR30335:SF1">
    <property type="entry name" value="NA(+)-TRANSLOCATING NADH-QUINONE REDUCTASE SUBUNIT E"/>
    <property type="match status" value="1"/>
</dbReference>
<protein>
    <submittedName>
        <fullName evidence="16">Na(+)-translocating NADH-quinone reductase subunit E</fullName>
        <ecNumber evidence="16">1.6.5.-</ecNumber>
    </submittedName>
</protein>
<keyword evidence="4" id="KW-0997">Cell inner membrane</keyword>
<keyword evidence="3" id="KW-1003">Cell membrane</keyword>
<reference evidence="16 17" key="1">
    <citation type="submission" date="2017-05" db="EMBL/GenBank/DDBJ databases">
        <authorList>
            <person name="Song R."/>
            <person name="Chenine A.L."/>
            <person name="Ruprecht R.M."/>
        </authorList>
    </citation>
    <scope>NUCLEOTIDE SEQUENCE [LARGE SCALE GENOMIC DNA]</scope>
    <source>
        <strain evidence="16 17">CECT 8898</strain>
    </source>
</reference>
<dbReference type="EMBL" id="FXYF01000006">
    <property type="protein sequence ID" value="SMX42378.1"/>
    <property type="molecule type" value="Genomic_DNA"/>
</dbReference>
<evidence type="ECO:0000256" key="6">
    <source>
        <dbReference type="ARBA" id="ARBA00022967"/>
    </source>
</evidence>
<evidence type="ECO:0000256" key="5">
    <source>
        <dbReference type="ARBA" id="ARBA00022692"/>
    </source>
</evidence>
<keyword evidence="11" id="KW-0830">Ubiquinone</keyword>
<keyword evidence="16" id="KW-0560">Oxidoreductase</keyword>
<feature type="transmembrane region" description="Helical" evidence="15">
    <location>
        <begin position="41"/>
        <end position="62"/>
    </location>
</feature>
<dbReference type="InterPro" id="IPR010967">
    <property type="entry name" value="NqrE"/>
</dbReference>
<dbReference type="GO" id="GO:0009276">
    <property type="term" value="C:Gram-negative-bacterium-type cell wall"/>
    <property type="evidence" value="ECO:0007669"/>
    <property type="project" value="InterPro"/>
</dbReference>
<feature type="transmembrane region" description="Helical" evidence="15">
    <location>
        <begin position="147"/>
        <end position="167"/>
    </location>
</feature>
<dbReference type="GO" id="GO:0022904">
    <property type="term" value="P:respiratory electron transport chain"/>
    <property type="evidence" value="ECO:0007669"/>
    <property type="project" value="InterPro"/>
</dbReference>
<feature type="transmembrane region" description="Helical" evidence="15">
    <location>
        <begin position="179"/>
        <end position="200"/>
    </location>
</feature>
<keyword evidence="12 15" id="KW-0472">Membrane</keyword>
<keyword evidence="8" id="KW-0520">NAD</keyword>
<keyword evidence="10" id="KW-0406">Ion transport</keyword>
<dbReference type="GO" id="GO:0012505">
    <property type="term" value="C:endomembrane system"/>
    <property type="evidence" value="ECO:0007669"/>
    <property type="project" value="UniProtKB-SubCell"/>
</dbReference>
<evidence type="ECO:0000256" key="8">
    <source>
        <dbReference type="ARBA" id="ARBA00023027"/>
    </source>
</evidence>